<reference evidence="3" key="1">
    <citation type="submission" date="2018-04" db="EMBL/GenBank/DDBJ databases">
        <authorList>
            <person name="Cornet L."/>
        </authorList>
    </citation>
    <scope>NUCLEOTIDE SEQUENCE [LARGE SCALE GENOMIC DNA]</scope>
</reference>
<sequence>MFIRKQSSNNSDKGAHDSYEPESHEQSGVLRPLARDTKSDSALTRGGQTGTPQSAIQERDRHSLSAQRLPILAPKLLLHVLGPNESRDDLIKKPKSIALQNQTDVYIARAELELRKAIQSLALISNIDANSLHTLAALSLPGALTAVLWTSSAFVQTKHQNIDDQGLIRHRNHDARLLFQHIARLNLKPWADQLINQVKIDELPEDIFMPPGHPIPGETYRRHPFQRRQNFYYPASQFFSMLFEERQQALTALLGELGATKISISPPPGESLCDGGSSPVAQLYERIFEYPTTSQPLPKTINIQKHPWLSCEPKWQAVVRERLSRGMLSTQFEFGVDIVGILRKQIQVIDQLVPQLDSMTLSARSKTELLLQVMQPRRVRVEFGKAECGKTAAHESQ</sequence>
<dbReference type="Proteomes" id="UP000249354">
    <property type="component" value="Unassembled WGS sequence"/>
</dbReference>
<evidence type="ECO:0000313" key="2">
    <source>
        <dbReference type="EMBL" id="PZO13657.1"/>
    </source>
</evidence>
<organism evidence="2 3">
    <name type="scientific">Leptolyngbya foveolarum</name>
    <dbReference type="NCBI Taxonomy" id="47253"/>
    <lineage>
        <taxon>Bacteria</taxon>
        <taxon>Bacillati</taxon>
        <taxon>Cyanobacteriota</taxon>
        <taxon>Cyanophyceae</taxon>
        <taxon>Leptolyngbyales</taxon>
        <taxon>Leptolyngbyaceae</taxon>
        <taxon>Leptolyngbya group</taxon>
        <taxon>Leptolyngbya</taxon>
    </lineage>
</organism>
<gene>
    <name evidence="2" type="ORF">DCF25_15855</name>
</gene>
<comment type="caution">
    <text evidence="2">The sequence shown here is derived from an EMBL/GenBank/DDBJ whole genome shotgun (WGS) entry which is preliminary data.</text>
</comment>
<reference evidence="2 3" key="2">
    <citation type="submission" date="2018-06" db="EMBL/GenBank/DDBJ databases">
        <title>Metagenomic assembly of (sub)arctic Cyanobacteria and their associated microbiome from non-axenic cultures.</title>
        <authorList>
            <person name="Baurain D."/>
        </authorList>
    </citation>
    <scope>NUCLEOTIDE SEQUENCE [LARGE SCALE GENOMIC DNA]</scope>
    <source>
        <strain evidence="2">ULC129bin1</strain>
    </source>
</reference>
<evidence type="ECO:0000313" key="3">
    <source>
        <dbReference type="Proteomes" id="UP000249354"/>
    </source>
</evidence>
<feature type="compositionally biased region" description="Basic and acidic residues" evidence="1">
    <location>
        <begin position="13"/>
        <end position="25"/>
    </location>
</feature>
<name>A0A2W4U360_9CYAN</name>
<dbReference type="AlphaFoldDB" id="A0A2W4U360"/>
<accession>A0A2W4U360</accession>
<dbReference type="EMBL" id="QBMC01000121">
    <property type="protein sequence ID" value="PZO13657.1"/>
    <property type="molecule type" value="Genomic_DNA"/>
</dbReference>
<feature type="region of interest" description="Disordered" evidence="1">
    <location>
        <begin position="1"/>
        <end position="62"/>
    </location>
</feature>
<feature type="compositionally biased region" description="Polar residues" evidence="1">
    <location>
        <begin position="1"/>
        <end position="12"/>
    </location>
</feature>
<protein>
    <submittedName>
        <fullName evidence="2">Uncharacterized protein</fullName>
    </submittedName>
</protein>
<proteinExistence type="predicted"/>
<evidence type="ECO:0000256" key="1">
    <source>
        <dbReference type="SAM" id="MobiDB-lite"/>
    </source>
</evidence>